<dbReference type="Proteomes" id="UP001054837">
    <property type="component" value="Unassembled WGS sequence"/>
</dbReference>
<proteinExistence type="predicted"/>
<protein>
    <submittedName>
        <fullName evidence="1">Uncharacterized protein</fullName>
    </submittedName>
</protein>
<reference evidence="1 2" key="1">
    <citation type="submission" date="2021-06" db="EMBL/GenBank/DDBJ databases">
        <title>Caerostris darwini draft genome.</title>
        <authorList>
            <person name="Kono N."/>
            <person name="Arakawa K."/>
        </authorList>
    </citation>
    <scope>NUCLEOTIDE SEQUENCE [LARGE SCALE GENOMIC DNA]</scope>
</reference>
<keyword evidence="2" id="KW-1185">Reference proteome</keyword>
<accession>A0AAV4WKA5</accession>
<gene>
    <name evidence="1" type="ORF">CDAR_117571</name>
</gene>
<dbReference type="EMBL" id="BPLQ01014801">
    <property type="protein sequence ID" value="GIY83316.1"/>
    <property type="molecule type" value="Genomic_DNA"/>
</dbReference>
<organism evidence="1 2">
    <name type="scientific">Caerostris darwini</name>
    <dbReference type="NCBI Taxonomy" id="1538125"/>
    <lineage>
        <taxon>Eukaryota</taxon>
        <taxon>Metazoa</taxon>
        <taxon>Ecdysozoa</taxon>
        <taxon>Arthropoda</taxon>
        <taxon>Chelicerata</taxon>
        <taxon>Arachnida</taxon>
        <taxon>Araneae</taxon>
        <taxon>Araneomorphae</taxon>
        <taxon>Entelegynae</taxon>
        <taxon>Araneoidea</taxon>
        <taxon>Araneidae</taxon>
        <taxon>Caerostris</taxon>
    </lineage>
</organism>
<comment type="caution">
    <text evidence="1">The sequence shown here is derived from an EMBL/GenBank/DDBJ whole genome shotgun (WGS) entry which is preliminary data.</text>
</comment>
<dbReference type="AlphaFoldDB" id="A0AAV4WKA5"/>
<evidence type="ECO:0000313" key="2">
    <source>
        <dbReference type="Proteomes" id="UP001054837"/>
    </source>
</evidence>
<sequence>MEGRAHKSGAPPPRRLRDTNVQGLLDLGSYRGVSFGPHFDGLLLSWNVPEVNIERKRLELFEEANGKGTDLWATKTVAMDGELDIDESFLLVCLCPPLWSTQFLEVVNNESKDFYKFVLVE</sequence>
<evidence type="ECO:0000313" key="1">
    <source>
        <dbReference type="EMBL" id="GIY83316.1"/>
    </source>
</evidence>
<name>A0AAV4WKA5_9ARAC</name>